<dbReference type="PIRSF" id="PIRSF021700">
    <property type="entry name" value="3_dmu_93_MTrfase"/>
    <property type="match status" value="1"/>
</dbReference>
<dbReference type="Gene3D" id="3.10.180.10">
    <property type="entry name" value="2,3-Dihydroxybiphenyl 1,2-Dioxygenase, domain 1"/>
    <property type="match status" value="1"/>
</dbReference>
<dbReference type="InterPro" id="IPR009725">
    <property type="entry name" value="3_dmu_93_MTrfase"/>
</dbReference>
<evidence type="ECO:0000313" key="2">
    <source>
        <dbReference type="EMBL" id="RKF46896.1"/>
    </source>
</evidence>
<dbReference type="RefSeq" id="WP_120344925.1">
    <property type="nucleotide sequence ID" value="NZ_MCAS01000012.1"/>
</dbReference>
<dbReference type="InterPro" id="IPR029068">
    <property type="entry name" value="Glyas_Bleomycin-R_OHBP_Dase"/>
</dbReference>
<gene>
    <name evidence="2" type="ORF">BCY88_04725</name>
</gene>
<dbReference type="InterPro" id="IPR028973">
    <property type="entry name" value="PhnB-like"/>
</dbReference>
<dbReference type="AlphaFoldDB" id="A0A420GPD0"/>
<organism evidence="2 3">
    <name type="scientific">Paraburkholderia fungorum</name>
    <dbReference type="NCBI Taxonomy" id="134537"/>
    <lineage>
        <taxon>Bacteria</taxon>
        <taxon>Pseudomonadati</taxon>
        <taxon>Pseudomonadota</taxon>
        <taxon>Betaproteobacteria</taxon>
        <taxon>Burkholderiales</taxon>
        <taxon>Burkholderiaceae</taxon>
        <taxon>Paraburkholderia</taxon>
    </lineage>
</organism>
<evidence type="ECO:0000313" key="3">
    <source>
        <dbReference type="Proteomes" id="UP000283709"/>
    </source>
</evidence>
<sequence length="157" mass="17217">MTIQKITPFLWYSTQAEEAAAFYASIFPDSRVTRVTAVPSAGSTKVVEFVLFGQPFIAMSASGPDSFNHAISLMVNCDDQAELDRYWNALLEGGGAPEACGWLKDRFGVSWQITPTEQIRMMADPDPEKARRVAEAMMKMVKLDVAALKAAYLGTAN</sequence>
<reference evidence="2 3" key="1">
    <citation type="submission" date="2016-07" db="EMBL/GenBank/DDBJ databases">
        <title>Genome analysis of Burkholderia fungorum ES3-20.</title>
        <authorList>
            <person name="Xu D."/>
            <person name="Yao R."/>
            <person name="Zheng S."/>
        </authorList>
    </citation>
    <scope>NUCLEOTIDE SEQUENCE [LARGE SCALE GENOMIC DNA]</scope>
    <source>
        <strain evidence="2 3">ES3-20</strain>
    </source>
</reference>
<name>A0A420GPD0_9BURK</name>
<dbReference type="SUPFAM" id="SSF54593">
    <property type="entry name" value="Glyoxalase/Bleomycin resistance protein/Dihydroxybiphenyl dioxygenase"/>
    <property type="match status" value="1"/>
</dbReference>
<feature type="domain" description="PhnB-like" evidence="1">
    <location>
        <begin position="4"/>
        <end position="114"/>
    </location>
</feature>
<protein>
    <recommendedName>
        <fullName evidence="1">PhnB-like domain-containing protein</fullName>
    </recommendedName>
</protein>
<proteinExistence type="predicted"/>
<dbReference type="PANTHER" id="PTHR33990">
    <property type="entry name" value="PROTEIN YJDN-RELATED"/>
    <property type="match status" value="1"/>
</dbReference>
<evidence type="ECO:0000259" key="1">
    <source>
        <dbReference type="Pfam" id="PF06983"/>
    </source>
</evidence>
<dbReference type="PANTHER" id="PTHR33990:SF2">
    <property type="entry name" value="PHNB-LIKE DOMAIN-CONTAINING PROTEIN"/>
    <property type="match status" value="1"/>
</dbReference>
<dbReference type="Pfam" id="PF06983">
    <property type="entry name" value="3-dmu-9_3-mt"/>
    <property type="match status" value="1"/>
</dbReference>
<comment type="caution">
    <text evidence="2">The sequence shown here is derived from an EMBL/GenBank/DDBJ whole genome shotgun (WGS) entry which is preliminary data.</text>
</comment>
<accession>A0A420GPD0</accession>
<dbReference type="OrthoDB" id="5293819at2"/>
<dbReference type="EMBL" id="MCAS01000012">
    <property type="protein sequence ID" value="RKF46896.1"/>
    <property type="molecule type" value="Genomic_DNA"/>
</dbReference>
<dbReference type="Proteomes" id="UP000283709">
    <property type="component" value="Unassembled WGS sequence"/>
</dbReference>
<dbReference type="CDD" id="cd06588">
    <property type="entry name" value="PhnB_like"/>
    <property type="match status" value="1"/>
</dbReference>